<dbReference type="PROSITE" id="PS50920">
    <property type="entry name" value="SOLCAR"/>
    <property type="match status" value="2"/>
</dbReference>
<dbReference type="InterPro" id="IPR050567">
    <property type="entry name" value="Mitochondrial_Carrier"/>
</dbReference>
<evidence type="ECO:0000256" key="8">
    <source>
        <dbReference type="ARBA" id="ARBA00023128"/>
    </source>
</evidence>
<proteinExistence type="inferred from homology"/>
<dbReference type="PRINTS" id="PR00926">
    <property type="entry name" value="MITOCARRIER"/>
</dbReference>
<name>A0A0G2ENH7_PHACM</name>
<dbReference type="PANTHER" id="PTHR45624:SF9">
    <property type="entry name" value="CARRIER PROTEIN, PUTATIVE (AFU_ORTHOLOGUE AFUA_4G06390)-RELATED"/>
    <property type="match status" value="1"/>
</dbReference>
<reference evidence="12 13" key="1">
    <citation type="submission" date="2015-05" db="EMBL/GenBank/DDBJ databases">
        <title>Distinctive expansion of gene families associated with plant cell wall degradation and secondary metabolism in the genomes of grapevine trunk pathogens.</title>
        <authorList>
            <person name="Lawrence D.P."/>
            <person name="Travadon R."/>
            <person name="Rolshausen P.E."/>
            <person name="Baumgartner K."/>
        </authorList>
    </citation>
    <scope>NUCLEOTIDE SEQUENCE [LARGE SCALE GENOMIC DNA]</scope>
    <source>
        <strain evidence="12">UCRPC4</strain>
    </source>
</reference>
<keyword evidence="8" id="KW-0496">Mitochondrion</keyword>
<evidence type="ECO:0000313" key="13">
    <source>
        <dbReference type="Proteomes" id="UP000053317"/>
    </source>
</evidence>
<evidence type="ECO:0000256" key="7">
    <source>
        <dbReference type="ARBA" id="ARBA00022989"/>
    </source>
</evidence>
<dbReference type="SUPFAM" id="SSF103506">
    <property type="entry name" value="Mitochondrial carrier"/>
    <property type="match status" value="1"/>
</dbReference>
<evidence type="ECO:0000313" key="12">
    <source>
        <dbReference type="EMBL" id="KKY23844.1"/>
    </source>
</evidence>
<organism evidence="12 13">
    <name type="scientific">Phaeomoniella chlamydospora</name>
    <name type="common">Phaeoacremonium chlamydosporum</name>
    <dbReference type="NCBI Taxonomy" id="158046"/>
    <lineage>
        <taxon>Eukaryota</taxon>
        <taxon>Fungi</taxon>
        <taxon>Dikarya</taxon>
        <taxon>Ascomycota</taxon>
        <taxon>Pezizomycotina</taxon>
        <taxon>Eurotiomycetes</taxon>
        <taxon>Chaetothyriomycetidae</taxon>
        <taxon>Phaeomoniellales</taxon>
        <taxon>Phaeomoniellaceae</taxon>
        <taxon>Phaeomoniella</taxon>
    </lineage>
</organism>
<dbReference type="PANTHER" id="PTHR45624">
    <property type="entry name" value="MITOCHONDRIAL BASIC AMINO ACIDS TRANSPORTER-RELATED"/>
    <property type="match status" value="1"/>
</dbReference>
<gene>
    <name evidence="12" type="ORF">UCRPC4_g02657</name>
</gene>
<feature type="repeat" description="Solcar" evidence="10">
    <location>
        <begin position="120"/>
        <end position="195"/>
    </location>
</feature>
<dbReference type="InterPro" id="IPR002067">
    <property type="entry name" value="MCP"/>
</dbReference>
<evidence type="ECO:0000256" key="10">
    <source>
        <dbReference type="PROSITE-ProRule" id="PRU00282"/>
    </source>
</evidence>
<dbReference type="Proteomes" id="UP000053317">
    <property type="component" value="Unassembled WGS sequence"/>
</dbReference>
<evidence type="ECO:0000256" key="6">
    <source>
        <dbReference type="ARBA" id="ARBA00022792"/>
    </source>
</evidence>
<evidence type="ECO:0000256" key="11">
    <source>
        <dbReference type="RuleBase" id="RU000488"/>
    </source>
</evidence>
<sequence length="293" mass="31914">MATTSITDHDSRVQLLKTYRTQFASAPAVALSVLAGSPFENLKTRMQSRHFANALECARYTLRTEGYRGFWAGSVPPLFYLTFTRVSGFSFYQKAKYAINDALERTTGHSPLTEVNTPAKNATQTSVLMSGASITDGAGSFKTKNAGRVNTFQAITQIVQRYGILGLYTGFHLHLLRETIGSGLYFGVYESTKQIMTTYSGAEKANSKGAVLVAGGLCGVGAWLFTYPLDTMKTRAQSVLIGNPTKAAQSCVAAAAKSSKFKGVEMMILRSCIQNMIQMSAFEYFKTKINGLK</sequence>
<dbReference type="GO" id="GO:0005743">
    <property type="term" value="C:mitochondrial inner membrane"/>
    <property type="evidence" value="ECO:0007669"/>
    <property type="project" value="UniProtKB-SubCell"/>
</dbReference>
<evidence type="ECO:0000256" key="2">
    <source>
        <dbReference type="ARBA" id="ARBA00006375"/>
    </source>
</evidence>
<comment type="similarity">
    <text evidence="2 11">Belongs to the mitochondrial carrier (TC 2.A.29) family.</text>
</comment>
<comment type="subcellular location">
    <subcellularLocation>
        <location evidence="1">Mitochondrion inner membrane</location>
        <topology evidence="1">Multi-pass membrane protein</topology>
    </subcellularLocation>
</comment>
<dbReference type="OrthoDB" id="2382881at2759"/>
<keyword evidence="6" id="KW-0999">Mitochondrion inner membrane</keyword>
<evidence type="ECO:0000256" key="9">
    <source>
        <dbReference type="ARBA" id="ARBA00023136"/>
    </source>
</evidence>
<keyword evidence="9 10" id="KW-0472">Membrane</keyword>
<protein>
    <submittedName>
        <fullName evidence="12">Putative mitochondrial carrier protein</fullName>
    </submittedName>
</protein>
<dbReference type="InterPro" id="IPR018108">
    <property type="entry name" value="MCP_transmembrane"/>
</dbReference>
<keyword evidence="5" id="KW-0677">Repeat</keyword>
<keyword evidence="3 11" id="KW-0813">Transport</keyword>
<dbReference type="Pfam" id="PF00153">
    <property type="entry name" value="Mito_carr"/>
    <property type="match status" value="3"/>
</dbReference>
<keyword evidence="7" id="KW-1133">Transmembrane helix</keyword>
<keyword evidence="13" id="KW-1185">Reference proteome</keyword>
<keyword evidence="4 10" id="KW-0812">Transmembrane</keyword>
<dbReference type="EMBL" id="LCWF01000064">
    <property type="protein sequence ID" value="KKY23844.1"/>
    <property type="molecule type" value="Genomic_DNA"/>
</dbReference>
<accession>A0A0G2ENH7</accession>
<comment type="caution">
    <text evidence="12">The sequence shown here is derived from an EMBL/GenBank/DDBJ whole genome shotgun (WGS) entry which is preliminary data.</text>
</comment>
<evidence type="ECO:0000256" key="3">
    <source>
        <dbReference type="ARBA" id="ARBA00022448"/>
    </source>
</evidence>
<evidence type="ECO:0000256" key="5">
    <source>
        <dbReference type="ARBA" id="ARBA00022737"/>
    </source>
</evidence>
<dbReference type="Gene3D" id="1.50.40.10">
    <property type="entry name" value="Mitochondrial carrier domain"/>
    <property type="match status" value="2"/>
</dbReference>
<dbReference type="InterPro" id="IPR023395">
    <property type="entry name" value="MCP_dom_sf"/>
</dbReference>
<dbReference type="GO" id="GO:0022857">
    <property type="term" value="F:transmembrane transporter activity"/>
    <property type="evidence" value="ECO:0007669"/>
    <property type="project" value="TreeGrafter"/>
</dbReference>
<feature type="repeat" description="Solcar" evidence="10">
    <location>
        <begin position="16"/>
        <end position="98"/>
    </location>
</feature>
<dbReference type="AlphaFoldDB" id="A0A0G2ENH7"/>
<evidence type="ECO:0000256" key="1">
    <source>
        <dbReference type="ARBA" id="ARBA00004448"/>
    </source>
</evidence>
<evidence type="ECO:0000256" key="4">
    <source>
        <dbReference type="ARBA" id="ARBA00022692"/>
    </source>
</evidence>
<reference evidence="12 13" key="2">
    <citation type="submission" date="2015-05" db="EMBL/GenBank/DDBJ databases">
        <authorList>
            <person name="Morales-Cruz A."/>
            <person name="Amrine K.C."/>
            <person name="Cantu D."/>
        </authorList>
    </citation>
    <scope>NUCLEOTIDE SEQUENCE [LARGE SCALE GENOMIC DNA]</scope>
    <source>
        <strain evidence="12">UCRPC4</strain>
    </source>
</reference>